<proteinExistence type="predicted"/>
<dbReference type="EMBL" id="LO017727">
    <property type="protein sequence ID" value="CRH06235.1"/>
    <property type="molecule type" value="Genomic_DNA"/>
</dbReference>
<sequence>MMRGRLWLRTTDLQTTDLQTTDLQTTDLQTTDQNRGGDRELLPHTPSNLFLYPKDSAPSNLSNFAMHLS</sequence>
<protein>
    <submittedName>
        <fullName evidence="1">Uncharacterized protein</fullName>
    </submittedName>
</protein>
<dbReference type="AlphaFoldDB" id="A0A1S7LH26"/>
<reference evidence="1" key="1">
    <citation type="submission" date="2015-04" db="EMBL/GenBank/DDBJ databases">
        <authorList>
            <person name="Syromyatnikov M.Y."/>
            <person name="Popov V.N."/>
        </authorList>
    </citation>
    <scope>NUCLEOTIDE SEQUENCE</scope>
    <source>
        <strain evidence="1">MO-1</strain>
    </source>
</reference>
<name>A0A1S7LH26_MAGMO</name>
<evidence type="ECO:0000313" key="1">
    <source>
        <dbReference type="EMBL" id="CRH06235.1"/>
    </source>
</evidence>
<accession>A0A1S7LH26</accession>
<gene>
    <name evidence="1" type="ORF">MAGMO_2062</name>
</gene>
<organism evidence="1">
    <name type="scientific">Magnetococcus massalia (strain MO-1)</name>
    <dbReference type="NCBI Taxonomy" id="451514"/>
    <lineage>
        <taxon>Bacteria</taxon>
        <taxon>Pseudomonadati</taxon>
        <taxon>Pseudomonadota</taxon>
        <taxon>Magnetococcia</taxon>
        <taxon>Magnetococcales</taxon>
        <taxon>Magnetococcaceae</taxon>
        <taxon>Magnetococcus</taxon>
    </lineage>
</organism>